<dbReference type="EMBL" id="JALBCA010000002">
    <property type="protein sequence ID" value="KAI2393456.1"/>
    <property type="molecule type" value="Genomic_DNA"/>
</dbReference>
<organism evidence="1">
    <name type="scientific">Ophidiomyces ophidiicola</name>
    <dbReference type="NCBI Taxonomy" id="1387563"/>
    <lineage>
        <taxon>Eukaryota</taxon>
        <taxon>Fungi</taxon>
        <taxon>Dikarya</taxon>
        <taxon>Ascomycota</taxon>
        <taxon>Pezizomycotina</taxon>
        <taxon>Eurotiomycetes</taxon>
        <taxon>Eurotiomycetidae</taxon>
        <taxon>Onygenales</taxon>
        <taxon>Onygenaceae</taxon>
        <taxon>Ophidiomyces</taxon>
    </lineage>
</organism>
<name>A0ACB8V661_9EURO</name>
<sequence length="431" mass="47589">MRQCVSCNTVLANLQEYLEHVKPAANKQCPACSLSFQIECDYELHKLTVHTHDQENTAKENVRPEIASALPDNEEPLEQQSFEKYVQMLNLESSTSSTSSNAITTSHQVPQNFALDNPFDDAPVLGGGTSKKLLISTLLGQPHGDLLDLSPVSTKAETLGQAVTDFQGALKKRNSHESTGGKGQNSEVELKKRFVIPLETTSTGSPVLPEFTPGSSEAAMGSPIRDVEGVSLVLHNQETAAVEPGRIICFECQAVFGNILALHQHQMVEGHNYCQWCFAFFIDRTMLRKHKDQVHNFQCATCDLIHITLGDLITHKQLKGHCYCKPCNSYFENVNSHKQHMSVMHDNAHNSLRPRPVKVGVAGGKYKCTVHGCSFSAYSANTLRTHQEQENHNFCRPCNKAFCDSLALKNHKSGGGRHVENLNARKIAAST</sequence>
<proteinExistence type="predicted"/>
<evidence type="ECO:0000313" key="1">
    <source>
        <dbReference type="EMBL" id="KAI2393456.1"/>
    </source>
</evidence>
<protein>
    <submittedName>
        <fullName evidence="1">Uncharacterized protein</fullName>
    </submittedName>
</protein>
<comment type="caution">
    <text evidence="1">The sequence shown here is derived from an EMBL/GenBank/DDBJ whole genome shotgun (WGS) entry which is preliminary data.</text>
</comment>
<accession>A0ACB8V661</accession>
<gene>
    <name evidence="1" type="ORF">LOY88_000056</name>
</gene>
<reference evidence="1" key="1">
    <citation type="journal article" date="2022" name="bioRxiv">
        <title>Population genetic analysis of Ophidiomyces ophidiicola, the causative agent of snake fungal disease, indicates recent introductions to the USA.</title>
        <authorList>
            <person name="Ladner J.T."/>
            <person name="Palmer J.M."/>
            <person name="Ettinger C.L."/>
            <person name="Stajich J.E."/>
            <person name="Farrell T.M."/>
            <person name="Glorioso B.M."/>
            <person name="Lawson B."/>
            <person name="Price S.J."/>
            <person name="Stengle A.G."/>
            <person name="Grear D.A."/>
            <person name="Lorch J.M."/>
        </authorList>
    </citation>
    <scope>NUCLEOTIDE SEQUENCE</scope>
    <source>
        <strain evidence="1">NWHC 24266-5</strain>
    </source>
</reference>